<keyword evidence="6" id="KW-1185">Reference proteome</keyword>
<dbReference type="InterPro" id="IPR001128">
    <property type="entry name" value="Cyt_P450"/>
</dbReference>
<dbReference type="InterPro" id="IPR036396">
    <property type="entry name" value="Cyt_P450_sf"/>
</dbReference>
<dbReference type="InterPro" id="IPR017972">
    <property type="entry name" value="Cyt_P450_CS"/>
</dbReference>
<dbReference type="InterPro" id="IPR002401">
    <property type="entry name" value="Cyt_P450_E_grp-I"/>
</dbReference>
<keyword evidence="4" id="KW-0560">Oxidoreductase</keyword>
<name>A0A937CQU1_9HYPH</name>
<evidence type="ECO:0000256" key="4">
    <source>
        <dbReference type="RuleBase" id="RU000461"/>
    </source>
</evidence>
<dbReference type="RefSeq" id="WP_201659934.1">
    <property type="nucleotide sequence ID" value="NZ_JAEQNC010000008.1"/>
</dbReference>
<dbReference type="PANTHER" id="PTHR46696:SF1">
    <property type="entry name" value="CYTOCHROME P450 YJIB-RELATED"/>
    <property type="match status" value="1"/>
</dbReference>
<comment type="similarity">
    <text evidence="2 4">Belongs to the cytochrome P450 family.</text>
</comment>
<gene>
    <name evidence="5" type="ORF">JJB09_15540</name>
</gene>
<accession>A0A937CQU1</accession>
<evidence type="ECO:0000256" key="2">
    <source>
        <dbReference type="ARBA" id="ARBA00010617"/>
    </source>
</evidence>
<dbReference type="PRINTS" id="PR00463">
    <property type="entry name" value="EP450I"/>
</dbReference>
<dbReference type="AlphaFoldDB" id="A0A937CQU1"/>
<keyword evidence="4" id="KW-0503">Monooxygenase</keyword>
<dbReference type="Proteomes" id="UP000633219">
    <property type="component" value="Unassembled WGS sequence"/>
</dbReference>
<dbReference type="GO" id="GO:0020037">
    <property type="term" value="F:heme binding"/>
    <property type="evidence" value="ECO:0007669"/>
    <property type="project" value="InterPro"/>
</dbReference>
<evidence type="ECO:0000256" key="3">
    <source>
        <dbReference type="PIRSR" id="PIRSR602401-1"/>
    </source>
</evidence>
<sequence>MMTQLNKEREKQFPIGASIDLDSLDRDPNPIYARLRRSEPVTWAACLQSWLLTRYQDIATVLRDSVAFTVADPQSLLSVIFGPQILSVDGEQHDKYRRPLHQYFTPTSVRATMTESIRQRAAQLLGPSLNDTKIELRSCFASRYPVLNILDFIGLSDTLEPSMRQWYDDFERALSNFGGVAEIEARGKTSSADFMEMFKDRLARPDAGGFIRALKGDGGTAADDVARNALTIFFGGISTVEALILNATWVLCADKNLQERLRLDPTLIKALLEETMRWASPVQSSIRLATRDFEIAGILIRKGERVSCMLGAANRDPALWPDPDTFDIDRPNIGRHIGFSMGRHFCLGSHLARLEAEIAIAALLAKFGHIAFAPNVPSPITGSEFRQPRALHIIGCSRH</sequence>
<proteinExistence type="inferred from homology"/>
<dbReference type="GO" id="GO:0016705">
    <property type="term" value="F:oxidoreductase activity, acting on paired donors, with incorporation or reduction of molecular oxygen"/>
    <property type="evidence" value="ECO:0007669"/>
    <property type="project" value="InterPro"/>
</dbReference>
<comment type="caution">
    <text evidence="5">The sequence shown here is derived from an EMBL/GenBank/DDBJ whole genome shotgun (WGS) entry which is preliminary data.</text>
</comment>
<feature type="binding site" description="axial binding residue" evidence="3">
    <location>
        <position position="346"/>
    </location>
    <ligand>
        <name>heme</name>
        <dbReference type="ChEBI" id="CHEBI:30413"/>
    </ligand>
    <ligandPart>
        <name>Fe</name>
        <dbReference type="ChEBI" id="CHEBI:18248"/>
    </ligandPart>
</feature>
<protein>
    <submittedName>
        <fullName evidence="5">Cytochrome P450</fullName>
    </submittedName>
</protein>
<dbReference type="SUPFAM" id="SSF48264">
    <property type="entry name" value="Cytochrome P450"/>
    <property type="match status" value="1"/>
</dbReference>
<evidence type="ECO:0000313" key="5">
    <source>
        <dbReference type="EMBL" id="MBL0373447.1"/>
    </source>
</evidence>
<keyword evidence="3 4" id="KW-0479">Metal-binding</keyword>
<keyword evidence="3 4" id="KW-0349">Heme</keyword>
<dbReference type="GO" id="GO:0005506">
    <property type="term" value="F:iron ion binding"/>
    <property type="evidence" value="ECO:0007669"/>
    <property type="project" value="InterPro"/>
</dbReference>
<keyword evidence="3 4" id="KW-0408">Iron</keyword>
<organism evidence="5 6">
    <name type="scientific">Rhizobium setariae</name>
    <dbReference type="NCBI Taxonomy" id="2801340"/>
    <lineage>
        <taxon>Bacteria</taxon>
        <taxon>Pseudomonadati</taxon>
        <taxon>Pseudomonadota</taxon>
        <taxon>Alphaproteobacteria</taxon>
        <taxon>Hyphomicrobiales</taxon>
        <taxon>Rhizobiaceae</taxon>
        <taxon>Rhizobium/Agrobacterium group</taxon>
        <taxon>Rhizobium</taxon>
    </lineage>
</organism>
<dbReference type="GO" id="GO:0004497">
    <property type="term" value="F:monooxygenase activity"/>
    <property type="evidence" value="ECO:0007669"/>
    <property type="project" value="UniProtKB-KW"/>
</dbReference>
<comment type="cofactor">
    <cofactor evidence="1 3">
        <name>heme</name>
        <dbReference type="ChEBI" id="CHEBI:30413"/>
    </cofactor>
</comment>
<evidence type="ECO:0000313" key="6">
    <source>
        <dbReference type="Proteomes" id="UP000633219"/>
    </source>
</evidence>
<dbReference type="Gene3D" id="1.10.630.10">
    <property type="entry name" value="Cytochrome P450"/>
    <property type="match status" value="1"/>
</dbReference>
<dbReference type="PANTHER" id="PTHR46696">
    <property type="entry name" value="P450, PUTATIVE (EUROFUNG)-RELATED"/>
    <property type="match status" value="1"/>
</dbReference>
<dbReference type="EMBL" id="JAEQNC010000008">
    <property type="protein sequence ID" value="MBL0373447.1"/>
    <property type="molecule type" value="Genomic_DNA"/>
</dbReference>
<dbReference type="Pfam" id="PF00067">
    <property type="entry name" value="p450"/>
    <property type="match status" value="1"/>
</dbReference>
<evidence type="ECO:0000256" key="1">
    <source>
        <dbReference type="ARBA" id="ARBA00001971"/>
    </source>
</evidence>
<reference evidence="5" key="1">
    <citation type="submission" date="2021-01" db="EMBL/GenBank/DDBJ databases">
        <title>Rhizobium sp. strain KVB221 16S ribosomal RNA gene Genome sequencing and assembly.</title>
        <authorList>
            <person name="Kang M."/>
        </authorList>
    </citation>
    <scope>NUCLEOTIDE SEQUENCE</scope>
    <source>
        <strain evidence="5">KVB221</strain>
    </source>
</reference>
<dbReference type="PROSITE" id="PS00086">
    <property type="entry name" value="CYTOCHROME_P450"/>
    <property type="match status" value="1"/>
</dbReference>